<feature type="compositionally biased region" description="Pro residues" evidence="1">
    <location>
        <begin position="114"/>
        <end position="130"/>
    </location>
</feature>
<sequence length="151" mass="16476">MPTAPRCWHDNFLATRVILTEVSSTCAASWGGRDHRNRVAVPASPSRRSSFSRASRASIRSDDHPTPVFPSRHSSSSRSSRASIRSDDHPPIHRRLGLSSPPAHDFLSSIAFPSEPPPPPPLRRAPPTGHPPSATDLPRGLSPRRRRGCSC</sequence>
<name>A0A433QWI4_9FUNG</name>
<dbReference type="AlphaFoldDB" id="A0A433QWI4"/>
<gene>
    <name evidence="2" type="ORF">BC938DRAFT_482367</name>
</gene>
<feature type="region of interest" description="Disordered" evidence="1">
    <location>
        <begin position="36"/>
        <end position="151"/>
    </location>
</feature>
<evidence type="ECO:0000256" key="1">
    <source>
        <dbReference type="SAM" id="MobiDB-lite"/>
    </source>
</evidence>
<reference evidence="2 3" key="1">
    <citation type="journal article" date="2018" name="New Phytol.">
        <title>Phylogenomics of Endogonaceae and evolution of mycorrhizas within Mucoromycota.</title>
        <authorList>
            <person name="Chang Y."/>
            <person name="Desiro A."/>
            <person name="Na H."/>
            <person name="Sandor L."/>
            <person name="Lipzen A."/>
            <person name="Clum A."/>
            <person name="Barry K."/>
            <person name="Grigoriev I.V."/>
            <person name="Martin F.M."/>
            <person name="Stajich J.E."/>
            <person name="Smith M.E."/>
            <person name="Bonito G."/>
            <person name="Spatafora J.W."/>
        </authorList>
    </citation>
    <scope>NUCLEOTIDE SEQUENCE [LARGE SCALE GENOMIC DNA]</scope>
    <source>
        <strain evidence="2 3">AD002</strain>
    </source>
</reference>
<feature type="compositionally biased region" description="Basic residues" evidence="1">
    <location>
        <begin position="142"/>
        <end position="151"/>
    </location>
</feature>
<protein>
    <submittedName>
        <fullName evidence="2">Uncharacterized protein</fullName>
    </submittedName>
</protein>
<evidence type="ECO:0000313" key="3">
    <source>
        <dbReference type="Proteomes" id="UP000274822"/>
    </source>
</evidence>
<feature type="compositionally biased region" description="Low complexity" evidence="1">
    <location>
        <begin position="71"/>
        <end position="83"/>
    </location>
</feature>
<dbReference type="Proteomes" id="UP000274822">
    <property type="component" value="Unassembled WGS sequence"/>
</dbReference>
<accession>A0A433QWI4</accession>
<comment type="caution">
    <text evidence="2">The sequence shown here is derived from an EMBL/GenBank/DDBJ whole genome shotgun (WGS) entry which is preliminary data.</text>
</comment>
<keyword evidence="3" id="KW-1185">Reference proteome</keyword>
<evidence type="ECO:0000313" key="2">
    <source>
        <dbReference type="EMBL" id="RUS34116.1"/>
    </source>
</evidence>
<proteinExistence type="predicted"/>
<feature type="compositionally biased region" description="Low complexity" evidence="1">
    <location>
        <begin position="39"/>
        <end position="58"/>
    </location>
</feature>
<dbReference type="EMBL" id="RBNJ01000725">
    <property type="protein sequence ID" value="RUS34116.1"/>
    <property type="molecule type" value="Genomic_DNA"/>
</dbReference>
<organism evidence="2 3">
    <name type="scientific">Jimgerdemannia flammicorona</name>
    <dbReference type="NCBI Taxonomy" id="994334"/>
    <lineage>
        <taxon>Eukaryota</taxon>
        <taxon>Fungi</taxon>
        <taxon>Fungi incertae sedis</taxon>
        <taxon>Mucoromycota</taxon>
        <taxon>Mucoromycotina</taxon>
        <taxon>Endogonomycetes</taxon>
        <taxon>Endogonales</taxon>
        <taxon>Endogonaceae</taxon>
        <taxon>Jimgerdemannia</taxon>
    </lineage>
</organism>